<dbReference type="Proteomes" id="UP000427166">
    <property type="component" value="Segment"/>
</dbReference>
<sequence>MTAPIPEPLYRDDAVFQPGQGAVLTGEVGTEPPSLADIRQWVESDRTGALGDFEPIGYTSLDDLPGVGNETEGGEKKGVWENPDFRLTPITSTDTVTIKPVQWTEIPLSFRFGKGVTWDKATGRVRVPKVYTPVEVSILVVILDGDTPLVLHYPRGASSPDDDLELDPENFVALPVKFTVLNAAGATEKMNILAYHLQQPANTEGGTEGGGGE</sequence>
<protein>
    <submittedName>
        <fullName evidence="1">Major tail protein</fullName>
    </submittedName>
</protein>
<dbReference type="RefSeq" id="YP_010754279.1">
    <property type="nucleotide sequence ID" value="NC_073458.1"/>
</dbReference>
<dbReference type="EMBL" id="MN586033">
    <property type="protein sequence ID" value="QGJ94144.1"/>
    <property type="molecule type" value="Genomic_DNA"/>
</dbReference>
<organism evidence="1 2">
    <name type="scientific">Corynebacterium phage EmiRose</name>
    <dbReference type="NCBI Taxonomy" id="2565372"/>
    <lineage>
        <taxon>Viruses</taxon>
        <taxon>Duplodnaviria</taxon>
        <taxon>Heunggongvirae</taxon>
        <taxon>Uroviricota</taxon>
        <taxon>Caudoviricetes</taxon>
        <taxon>Emirosevirus</taxon>
        <taxon>Emirosevirus emirose</taxon>
    </lineage>
</organism>
<keyword evidence="2" id="KW-1185">Reference proteome</keyword>
<proteinExistence type="predicted"/>
<reference evidence="1 2" key="1">
    <citation type="submission" date="2019-10" db="EMBL/GenBank/DDBJ databases">
        <authorList>
            <person name="Davis E.R."/>
            <person name="Mohamed A."/>
            <person name="Ilzat A."/>
            <person name="Sivanathan V."/>
            <person name="Garlena R.A."/>
            <person name="Russell D.A."/>
            <person name="Pope W.H."/>
            <person name="Jacobs-Sera D."/>
            <person name="Hatfull G.F."/>
        </authorList>
    </citation>
    <scope>NUCLEOTIDE SEQUENCE [LARGE SCALE GENOMIC DNA]</scope>
</reference>
<dbReference type="KEGG" id="vg:80018865"/>
<dbReference type="InterPro" id="IPR058154">
    <property type="entry name" value="Bxb1_TTP-like"/>
</dbReference>
<gene>
    <name evidence="1" type="primary">12</name>
    <name evidence="1" type="ORF">SEA_EMIROSE_12</name>
</gene>
<dbReference type="GeneID" id="80018865"/>
<evidence type="ECO:0000313" key="2">
    <source>
        <dbReference type="Proteomes" id="UP000427166"/>
    </source>
</evidence>
<evidence type="ECO:0000313" key="1">
    <source>
        <dbReference type="EMBL" id="QGJ94144.1"/>
    </source>
</evidence>
<name>A0A649VPM7_9CAUD</name>
<accession>A0A649VPM7</accession>
<dbReference type="Pfam" id="PF25681">
    <property type="entry name" value="Phage_TTP_17"/>
    <property type="match status" value="1"/>
</dbReference>